<dbReference type="GeneTree" id="ENSGT00390000013087"/>
<sequence>MGKKDKKDGKKSKKGKKKKKQGRDGSKEDKMTCAEALLAYQIKIKESELGELAAEYKQDEEKNARYKERNERLKAEQLGHIKDLLREAKAQEKELAKKETVNGEQVDAEIREKWEYIREKERLFEDLRSEINRQDKEIVDKQLQRDYWSDYKNVVSKEHAKQIHVLQQELSSMEQGYNEVSDFFRKNLETLKSEIDRRKEKLMGETREMAAEEAVKNLDVESRKEIKENDWLKKEVTAYRKYVHDLEETVYKIEQENLRMLSHLFEGRPSDLKMARNTFLNRTVNVEIPEDGPLTRDIVTLEPELRSGLLEGIEKKGFSMDCPSEDDSPPPEIVQLLHKDEKDLQEYVERSAAQPKLLRIQGRAMPMHSQEELVESLQQDFPGARDQEKWPVTPRMIYSAIS</sequence>
<dbReference type="Proteomes" id="UP000694569">
    <property type="component" value="Unplaced"/>
</dbReference>
<protein>
    <recommendedName>
        <fullName evidence="5">Coiled-coil domain-containing protein 83</fullName>
    </recommendedName>
</protein>
<reference evidence="3" key="1">
    <citation type="submission" date="2025-08" db="UniProtKB">
        <authorList>
            <consortium name="Ensembl"/>
        </authorList>
    </citation>
    <scope>IDENTIFICATION</scope>
</reference>
<name>A0A8C5LUT5_9ANUR</name>
<evidence type="ECO:0000256" key="2">
    <source>
        <dbReference type="SAM" id="MobiDB-lite"/>
    </source>
</evidence>
<feature type="coiled-coil region" evidence="1">
    <location>
        <begin position="42"/>
        <end position="144"/>
    </location>
</feature>
<feature type="region of interest" description="Disordered" evidence="2">
    <location>
        <begin position="1"/>
        <end position="30"/>
    </location>
</feature>
<evidence type="ECO:0000313" key="4">
    <source>
        <dbReference type="Proteomes" id="UP000694569"/>
    </source>
</evidence>
<dbReference type="PANTHER" id="PTHR21468">
    <property type="entry name" value="HSD9"/>
    <property type="match status" value="1"/>
</dbReference>
<evidence type="ECO:0008006" key="5">
    <source>
        <dbReference type="Google" id="ProtNLM"/>
    </source>
</evidence>
<dbReference type="PANTHER" id="PTHR21468:SF1">
    <property type="entry name" value="COILED-COIL DOMAIN-CONTAINING PROTEIN 83"/>
    <property type="match status" value="1"/>
</dbReference>
<reference evidence="3" key="2">
    <citation type="submission" date="2025-09" db="UniProtKB">
        <authorList>
            <consortium name="Ensembl"/>
        </authorList>
    </citation>
    <scope>IDENTIFICATION</scope>
</reference>
<keyword evidence="1" id="KW-0175">Coiled coil</keyword>
<dbReference type="Ensembl" id="ENSLLET00000005631.1">
    <property type="protein sequence ID" value="ENSLLEP00000005392.1"/>
    <property type="gene ID" value="ENSLLEG00000003432.1"/>
</dbReference>
<dbReference type="InterPro" id="IPR026702">
    <property type="entry name" value="CCDC83"/>
</dbReference>
<evidence type="ECO:0000256" key="1">
    <source>
        <dbReference type="SAM" id="Coils"/>
    </source>
</evidence>
<dbReference type="AlphaFoldDB" id="A0A8C5LUT5"/>
<organism evidence="3 4">
    <name type="scientific">Leptobrachium leishanense</name>
    <name type="common">Leishan spiny toad</name>
    <dbReference type="NCBI Taxonomy" id="445787"/>
    <lineage>
        <taxon>Eukaryota</taxon>
        <taxon>Metazoa</taxon>
        <taxon>Chordata</taxon>
        <taxon>Craniata</taxon>
        <taxon>Vertebrata</taxon>
        <taxon>Euteleostomi</taxon>
        <taxon>Amphibia</taxon>
        <taxon>Batrachia</taxon>
        <taxon>Anura</taxon>
        <taxon>Pelobatoidea</taxon>
        <taxon>Megophryidae</taxon>
        <taxon>Leptobrachium</taxon>
    </lineage>
</organism>
<proteinExistence type="predicted"/>
<feature type="compositionally biased region" description="Basic residues" evidence="2">
    <location>
        <begin position="9"/>
        <end position="21"/>
    </location>
</feature>
<accession>A0A8C5LUT5</accession>
<dbReference type="OrthoDB" id="10005859at2759"/>
<evidence type="ECO:0000313" key="3">
    <source>
        <dbReference type="Ensembl" id="ENSLLEP00000005392.1"/>
    </source>
</evidence>
<keyword evidence="4" id="KW-1185">Reference proteome</keyword>